<dbReference type="Pfam" id="PF08706">
    <property type="entry name" value="D5_N"/>
    <property type="match status" value="1"/>
</dbReference>
<protein>
    <submittedName>
        <fullName evidence="5">Phage/plasmid primase, P4 family, C-terminal domain-containing protein</fullName>
    </submittedName>
</protein>
<reference evidence="6" key="1">
    <citation type="submission" date="2016-11" db="EMBL/GenBank/DDBJ databases">
        <authorList>
            <person name="Varghese N."/>
            <person name="Submissions S."/>
        </authorList>
    </citation>
    <scope>NUCLEOTIDE SEQUENCE [LARGE SCALE GENOMIC DNA]</scope>
    <source>
        <strain evidence="6">C3</strain>
    </source>
</reference>
<keyword evidence="3" id="KW-0067">ATP-binding</keyword>
<dbReference type="SMART" id="SM00942">
    <property type="entry name" value="PriCT_1"/>
    <property type="match status" value="1"/>
</dbReference>
<keyword evidence="1" id="KW-0547">Nucleotide-binding</keyword>
<dbReference type="PANTHER" id="PTHR35372:SF2">
    <property type="entry name" value="SF3 HELICASE DOMAIN-CONTAINING PROTEIN"/>
    <property type="match status" value="1"/>
</dbReference>
<feature type="domain" description="SF3 helicase" evidence="4">
    <location>
        <begin position="459"/>
        <end position="618"/>
    </location>
</feature>
<dbReference type="GO" id="GO:0005524">
    <property type="term" value="F:ATP binding"/>
    <property type="evidence" value="ECO:0007669"/>
    <property type="project" value="UniProtKB-KW"/>
</dbReference>
<evidence type="ECO:0000256" key="3">
    <source>
        <dbReference type="ARBA" id="ARBA00022840"/>
    </source>
</evidence>
<proteinExistence type="predicted"/>
<keyword evidence="6" id="KW-1185">Reference proteome</keyword>
<organism evidence="5 6">
    <name type="scientific">Selenomonas ruminantium</name>
    <dbReference type="NCBI Taxonomy" id="971"/>
    <lineage>
        <taxon>Bacteria</taxon>
        <taxon>Bacillati</taxon>
        <taxon>Bacillota</taxon>
        <taxon>Negativicutes</taxon>
        <taxon>Selenomonadales</taxon>
        <taxon>Selenomonadaceae</taxon>
        <taxon>Selenomonas</taxon>
    </lineage>
</organism>
<dbReference type="SUPFAM" id="SSF52540">
    <property type="entry name" value="P-loop containing nucleoside triphosphate hydrolases"/>
    <property type="match status" value="1"/>
</dbReference>
<evidence type="ECO:0000256" key="1">
    <source>
        <dbReference type="ARBA" id="ARBA00022741"/>
    </source>
</evidence>
<evidence type="ECO:0000259" key="4">
    <source>
        <dbReference type="PROSITE" id="PS51206"/>
    </source>
</evidence>
<keyword evidence="2" id="KW-0378">Hydrolase</keyword>
<dbReference type="Gene3D" id="3.40.50.300">
    <property type="entry name" value="P-loop containing nucleotide triphosphate hydrolases"/>
    <property type="match status" value="1"/>
</dbReference>
<dbReference type="InterPro" id="IPR051620">
    <property type="entry name" value="ORF904-like_C"/>
</dbReference>
<dbReference type="NCBIfam" id="TIGR01613">
    <property type="entry name" value="primase_Cterm"/>
    <property type="match status" value="1"/>
</dbReference>
<evidence type="ECO:0000256" key="2">
    <source>
        <dbReference type="ARBA" id="ARBA00022801"/>
    </source>
</evidence>
<sequence length="743" mass="82921">MRFTLHTADCRGNEKNVCYPHECRIGSIAEFQSAVGFDHVCASFKGGRRSVGNFHSADVLVMDCDNDRSDVPAEWVTPEKLEEMLTGVSYVLAPSRHDGEVKDGKSPRPRFHVYFPHEPIEEAGEYAGLKRAIQARFPFFDGNALDAARFIYGHPCEQVVWHEGEQSIEQLVLACQTTESIPQGQRNSTLSHFAGKLVKRYGATERAHEIFLEKAAKCEPPLSDAELDKIWHSAEGFARRVQEQPGYVPPEQYEHVSLKPADYSDIGQAKVLAREYRDELKYTPATDYLRYDGVTWNESRAQAIGAMEEFLDLQLADAQDEVKAAVKELTDLGVAQEKLTKGGRTLEKEITEAQMKAYARYQSAMSYLAFVQKRRDMKYVLSALQAARPMLEIKVDDLDHDAFLLNTPDGAYDLRLGLAGKKLHEPSDYATKVTAVAPGESGAQIWQDALGTFFCGDIELMDYVQQIVGLAAVGKVYVESLIIAYGDGRNGKSTFWNTIARVLGTYSGNISADTLTVGCKRNVKPELAEAKGKRMLIAAELDEGMRLNTSLIKQLCSTDAVQAEKKYKDPFHFTPSHTLVLYTNHLPRVGANDPGTWRRLLVIPFDAVIEGNSDIKNYSDYLFDEAGSAVLAWVIEGAQKVIQSGFHLSKPSCVESAIDAYRDNNDWLGHFLEDCCLVDKSYKEKSGELYNAYRAYAASTGEYVRGTTDFYSALELAGYRKYRTKKGGVVDGLMLIQGRDFLE</sequence>
<dbReference type="SMART" id="SM00885">
    <property type="entry name" value="D5_N"/>
    <property type="match status" value="1"/>
</dbReference>
<dbReference type="Proteomes" id="UP000182958">
    <property type="component" value="Unassembled WGS sequence"/>
</dbReference>
<accession>A0A1K1M5P6</accession>
<dbReference type="RefSeq" id="WP_072305454.1">
    <property type="nucleotide sequence ID" value="NZ_FPJA01000004.1"/>
</dbReference>
<dbReference type="AlphaFoldDB" id="A0A1K1M5P6"/>
<evidence type="ECO:0000313" key="6">
    <source>
        <dbReference type="Proteomes" id="UP000182958"/>
    </source>
</evidence>
<dbReference type="Pfam" id="PF19263">
    <property type="entry name" value="DUF5906"/>
    <property type="match status" value="1"/>
</dbReference>
<dbReference type="InterPro" id="IPR045455">
    <property type="entry name" value="NrS-1_pol-like_helicase"/>
</dbReference>
<evidence type="ECO:0000313" key="5">
    <source>
        <dbReference type="EMBL" id="SFW18401.1"/>
    </source>
</evidence>
<dbReference type="InterPro" id="IPR014015">
    <property type="entry name" value="Helicase_SF3_DNA-vir"/>
</dbReference>
<dbReference type="InterPro" id="IPR027417">
    <property type="entry name" value="P-loop_NTPase"/>
</dbReference>
<dbReference type="PROSITE" id="PS51206">
    <property type="entry name" value="SF3_HELICASE_1"/>
    <property type="match status" value="1"/>
</dbReference>
<dbReference type="InterPro" id="IPR006500">
    <property type="entry name" value="Helicase_put_C_phage/plasmid"/>
</dbReference>
<dbReference type="PANTHER" id="PTHR35372">
    <property type="entry name" value="ATP BINDING PROTEIN-RELATED"/>
    <property type="match status" value="1"/>
</dbReference>
<dbReference type="EMBL" id="FPJA01000004">
    <property type="protein sequence ID" value="SFW18401.1"/>
    <property type="molecule type" value="Genomic_DNA"/>
</dbReference>
<name>A0A1K1M5P6_SELRU</name>
<dbReference type="GO" id="GO:0016787">
    <property type="term" value="F:hydrolase activity"/>
    <property type="evidence" value="ECO:0007669"/>
    <property type="project" value="UniProtKB-KW"/>
</dbReference>
<dbReference type="InterPro" id="IPR014820">
    <property type="entry name" value="PriCT_1"/>
</dbReference>
<gene>
    <name evidence="5" type="ORF">SAMN02910323_0593</name>
</gene>
<dbReference type="InterPro" id="IPR014818">
    <property type="entry name" value="Phage/plasmid_primase_P4_C"/>
</dbReference>